<dbReference type="OrthoDB" id="2132578at2759"/>
<dbReference type="AlphaFoldDB" id="A0A0L0HEM7"/>
<evidence type="ECO:0000313" key="2">
    <source>
        <dbReference type="EMBL" id="KNC99434.1"/>
    </source>
</evidence>
<feature type="region of interest" description="Disordered" evidence="1">
    <location>
        <begin position="78"/>
        <end position="122"/>
    </location>
</feature>
<feature type="compositionally biased region" description="Polar residues" evidence="1">
    <location>
        <begin position="84"/>
        <end position="93"/>
    </location>
</feature>
<dbReference type="GeneID" id="27689036"/>
<dbReference type="VEuPathDB" id="FungiDB:SPPG_05675"/>
<protein>
    <submittedName>
        <fullName evidence="2">Uncharacterized protein</fullName>
    </submittedName>
</protein>
<accession>A0A0L0HEM7</accession>
<name>A0A0L0HEM7_SPIPD</name>
<dbReference type="RefSeq" id="XP_016607474.1">
    <property type="nucleotide sequence ID" value="XM_016753885.1"/>
</dbReference>
<reference evidence="2 3" key="1">
    <citation type="submission" date="2009-08" db="EMBL/GenBank/DDBJ databases">
        <title>The Genome Sequence of Spizellomyces punctatus strain DAOM BR117.</title>
        <authorList>
            <consortium name="The Broad Institute Genome Sequencing Platform"/>
            <person name="Russ C."/>
            <person name="Cuomo C."/>
            <person name="Shea T."/>
            <person name="Young S.K."/>
            <person name="Zeng Q."/>
            <person name="Koehrsen M."/>
            <person name="Haas B."/>
            <person name="Borodovsky M."/>
            <person name="Guigo R."/>
            <person name="Alvarado L."/>
            <person name="Berlin A."/>
            <person name="Bochicchio J."/>
            <person name="Borenstein D."/>
            <person name="Chapman S."/>
            <person name="Chen Z."/>
            <person name="Engels R."/>
            <person name="Freedman E."/>
            <person name="Gellesch M."/>
            <person name="Goldberg J."/>
            <person name="Griggs A."/>
            <person name="Gujja S."/>
            <person name="Heiman D."/>
            <person name="Hepburn T."/>
            <person name="Howarth C."/>
            <person name="Jen D."/>
            <person name="Larson L."/>
            <person name="Lewis B."/>
            <person name="Mehta T."/>
            <person name="Park D."/>
            <person name="Pearson M."/>
            <person name="Roberts A."/>
            <person name="Saif S."/>
            <person name="Shenoy N."/>
            <person name="Sisk P."/>
            <person name="Stolte C."/>
            <person name="Sykes S."/>
            <person name="Thomson T."/>
            <person name="Walk T."/>
            <person name="White J."/>
            <person name="Yandava C."/>
            <person name="Burger G."/>
            <person name="Gray M.W."/>
            <person name="Holland P.W.H."/>
            <person name="King N."/>
            <person name="Lang F.B.F."/>
            <person name="Roger A.J."/>
            <person name="Ruiz-Trillo I."/>
            <person name="Lander E."/>
            <person name="Nusbaum C."/>
        </authorList>
    </citation>
    <scope>NUCLEOTIDE SEQUENCE [LARGE SCALE GENOMIC DNA]</scope>
    <source>
        <strain evidence="2 3">DAOM BR117</strain>
    </source>
</reference>
<dbReference type="InParanoid" id="A0A0L0HEM7"/>
<feature type="region of interest" description="Disordered" evidence="1">
    <location>
        <begin position="354"/>
        <end position="378"/>
    </location>
</feature>
<sequence length="423" mass="47198">MPDVKATETVGNPSSTESKDRKDPTSPGAFRKLWKGYFGKASKEDVSLAWQAVSHLAQTGESLFRLENASWRIWSRKTPAESAEMSTIEQTEQTSPVVPVAEESPAPASAPTTPTDPGRRPTLLESYLPQKIAELPTTVLERLKKDSVTGTISSLLGEPLADLISSAIARAEATGLLDIGEAQYDRWRLQSSPTSFIKKWNWLSGRGGKGEGLDRIDSAVDLDADGSIDEIFKRVDTDKGDDENSIAFLLPPPVPPNTPSASPGVDVLVEHCRQNPHQFRKRSVQAIPIKQPSLLSKLIDESLKEQDVFQAAAQRRRLMRLMRRRAIEFEGEDKRGMDVETYMKLVDACDDAASTGGNDRHWKPSDVEPFGDSETRRKVTDTAQSLIDPTWRIRDTRSRRMPWFERSRSAMYDDGDLDSFLVW</sequence>
<dbReference type="Proteomes" id="UP000053201">
    <property type="component" value="Unassembled WGS sequence"/>
</dbReference>
<proteinExistence type="predicted"/>
<gene>
    <name evidence="2" type="ORF">SPPG_05675</name>
</gene>
<dbReference type="EMBL" id="KQ257458">
    <property type="protein sequence ID" value="KNC99434.1"/>
    <property type="molecule type" value="Genomic_DNA"/>
</dbReference>
<organism evidence="2 3">
    <name type="scientific">Spizellomyces punctatus (strain DAOM BR117)</name>
    <dbReference type="NCBI Taxonomy" id="645134"/>
    <lineage>
        <taxon>Eukaryota</taxon>
        <taxon>Fungi</taxon>
        <taxon>Fungi incertae sedis</taxon>
        <taxon>Chytridiomycota</taxon>
        <taxon>Chytridiomycota incertae sedis</taxon>
        <taxon>Chytridiomycetes</taxon>
        <taxon>Spizellomycetales</taxon>
        <taxon>Spizellomycetaceae</taxon>
        <taxon>Spizellomyces</taxon>
    </lineage>
</organism>
<evidence type="ECO:0000256" key="1">
    <source>
        <dbReference type="SAM" id="MobiDB-lite"/>
    </source>
</evidence>
<feature type="compositionally biased region" description="Low complexity" evidence="1">
    <location>
        <begin position="94"/>
        <end position="116"/>
    </location>
</feature>
<feature type="region of interest" description="Disordered" evidence="1">
    <location>
        <begin position="1"/>
        <end position="29"/>
    </location>
</feature>
<evidence type="ECO:0000313" key="3">
    <source>
        <dbReference type="Proteomes" id="UP000053201"/>
    </source>
</evidence>
<keyword evidence="3" id="KW-1185">Reference proteome</keyword>